<evidence type="ECO:0000313" key="3">
    <source>
        <dbReference type="EMBL" id="MCD2515439.1"/>
    </source>
</evidence>
<name>A0ABS8Q1I2_9BURK</name>
<accession>A0ABS8Q1I2</accession>
<dbReference type="Pfam" id="PF25275">
    <property type="entry name" value="Golvesin_C"/>
    <property type="match status" value="1"/>
</dbReference>
<sequence length="921" mass="98197">MKSVSRLALSGLLCLTTLGAAAQDIVIDNGGAGFATAGSWTASTFDAGYHGTNYLHDGSAAADSGKSATWTPTIPNAGDYLVYMRWPAAPNRPSAAPVEIKHAGGIDSGRTVNQQTGGGNWVLIGQYALAAGTGNYVRIHASSPGYTIADAVRFEPATSTNVALDKPVSVSSTDGANAGANAVDGVIADSSRWLSANTNGPHTLTVDLGASSTLICAHLHTGYGAGSAVANAKLQSWNGSAWTDIPGSAMSGNSDVDVQLLFTNPVTTSRVRLVASDNGYVRVKELKLFSSALSGCPGLGSAPVPAGSPRTDILVNLSGYDIGKPKRFTAPRMADGTPFSILQAGSVVHSGTITGNVGDFSDFNPAGSLEYVIQAGGKESYPFTIAPNWIERVSYQLALDFMIEARCYNNVSNTCITGLAWRDSHQFSFEVSTLVQMLMSNPSAWERLPRKVAYSFNPSYQTLNPPNANAPDIVKLIHWGADRILKVNGGTSGNHPLLKGELAAFLYAWPMLKPWISQADYERVRDYTFGNWGHAGTGSVAWYELSPAPTGNMFSTYTVMGSGKGQFPPGHSVAPNLMMHAVALREGRSDAQLYLDAAYNQAQWIIANLDWDDPTATKGQRMSEHKTMEGLAFYQQMFPVQAPSGLLAKIEDWAAVMVARSENMWDFRRYSATLWVIPEYNEPGNVLGFPAAALAAVQVLPDAATRERLREIAMAQVDNGFGRNPHGRHFSYDAAREVEGVEVGWSTYLNGGNGQLMAVHGVIDGAPKEAAYPFAPNAGAGYTEGWIAFNTAWNASLAYMAGDDTTLAVFNSGFTMRPATLTYGSFGIELKAPLDFDYAAVETGVVDIVTSNGDIERIVVTEKSASSFWFRNTVTLANGARSDGDGVVQAPNGGWFEVSYGAGNFRKTVRYQASGATFSRL</sequence>
<dbReference type="CDD" id="cd02850">
    <property type="entry name" value="E_set_Cellulase_N"/>
    <property type="match status" value="1"/>
</dbReference>
<dbReference type="InterPro" id="IPR004197">
    <property type="entry name" value="Cellulase_Ig-like"/>
</dbReference>
<dbReference type="InterPro" id="IPR008979">
    <property type="entry name" value="Galactose-bd-like_sf"/>
</dbReference>
<comment type="caution">
    <text evidence="3">The sequence shown here is derived from an EMBL/GenBank/DDBJ whole genome shotgun (WGS) entry which is preliminary data.</text>
</comment>
<dbReference type="Pfam" id="PF00754">
    <property type="entry name" value="F5_F8_type_C"/>
    <property type="match status" value="1"/>
</dbReference>
<evidence type="ECO:0000259" key="2">
    <source>
        <dbReference type="PROSITE" id="PS50022"/>
    </source>
</evidence>
<dbReference type="InterPro" id="IPR000421">
    <property type="entry name" value="FA58C"/>
</dbReference>
<dbReference type="CDD" id="cd14488">
    <property type="entry name" value="CBM6-CBM35-CBM36_like_2"/>
    <property type="match status" value="1"/>
</dbReference>
<feature type="signal peptide" evidence="1">
    <location>
        <begin position="1"/>
        <end position="22"/>
    </location>
</feature>
<dbReference type="Gene3D" id="2.60.120.260">
    <property type="entry name" value="Galactose-binding domain-like"/>
    <property type="match status" value="2"/>
</dbReference>
<dbReference type="EMBL" id="JAJNOC010000001">
    <property type="protein sequence ID" value="MCD2515439.1"/>
    <property type="molecule type" value="Genomic_DNA"/>
</dbReference>
<dbReference type="Proteomes" id="UP001179361">
    <property type="component" value="Unassembled WGS sequence"/>
</dbReference>
<feature type="chain" id="PRO_5045404546" evidence="1">
    <location>
        <begin position="23"/>
        <end position="921"/>
    </location>
</feature>
<dbReference type="PROSITE" id="PS50022">
    <property type="entry name" value="FA58C_3"/>
    <property type="match status" value="1"/>
</dbReference>
<keyword evidence="4" id="KW-1185">Reference proteome</keyword>
<feature type="domain" description="F5/8 type C" evidence="2">
    <location>
        <begin position="151"/>
        <end position="291"/>
    </location>
</feature>
<organism evidence="3 4">
    <name type="scientific">Massilia phyllostachyos</name>
    <dbReference type="NCBI Taxonomy" id="2898585"/>
    <lineage>
        <taxon>Bacteria</taxon>
        <taxon>Pseudomonadati</taxon>
        <taxon>Pseudomonadota</taxon>
        <taxon>Betaproteobacteria</taxon>
        <taxon>Burkholderiales</taxon>
        <taxon>Oxalobacteraceae</taxon>
        <taxon>Telluria group</taxon>
        <taxon>Massilia</taxon>
    </lineage>
</organism>
<proteinExistence type="predicted"/>
<evidence type="ECO:0000256" key="1">
    <source>
        <dbReference type="SAM" id="SignalP"/>
    </source>
</evidence>
<gene>
    <name evidence="3" type="ORF">LQ564_03830</name>
</gene>
<reference evidence="3" key="1">
    <citation type="submission" date="2021-11" db="EMBL/GenBank/DDBJ databases">
        <title>The complete genome of Massilia sp sp. G4R7.</title>
        <authorList>
            <person name="Liu L."/>
            <person name="Yue J."/>
            <person name="Yuan J."/>
            <person name="Yang F."/>
            <person name="Li L."/>
        </authorList>
    </citation>
    <scope>NUCLEOTIDE SEQUENCE</scope>
    <source>
        <strain evidence="3">G4R7</strain>
    </source>
</reference>
<protein>
    <submittedName>
        <fullName evidence="3">Discoidin domain-containing protein</fullName>
    </submittedName>
</protein>
<dbReference type="RefSeq" id="WP_231056746.1">
    <property type="nucleotide sequence ID" value="NZ_JAJNOC010000001.1"/>
</dbReference>
<evidence type="ECO:0000313" key="4">
    <source>
        <dbReference type="Proteomes" id="UP001179361"/>
    </source>
</evidence>
<keyword evidence="1" id="KW-0732">Signal</keyword>
<dbReference type="SUPFAM" id="SSF49785">
    <property type="entry name" value="Galactose-binding domain-like"/>
    <property type="match status" value="1"/>
</dbReference>
<dbReference type="InterPro" id="IPR033803">
    <property type="entry name" value="CBD-like_Golvesin-Xly"/>
</dbReference>